<dbReference type="EMBL" id="CAUYUJ010001209">
    <property type="protein sequence ID" value="CAK0794773.1"/>
    <property type="molecule type" value="Genomic_DNA"/>
</dbReference>
<feature type="region of interest" description="Disordered" evidence="6">
    <location>
        <begin position="242"/>
        <end position="269"/>
    </location>
</feature>
<dbReference type="Gene3D" id="1.20.1250.20">
    <property type="entry name" value="MFS general substrate transporter like domains"/>
    <property type="match status" value="1"/>
</dbReference>
<dbReference type="PANTHER" id="PTHR23511:SF34">
    <property type="entry name" value="SYNAPTIC VESICLE GLYCOPROTEIN 2"/>
    <property type="match status" value="1"/>
</dbReference>
<keyword evidence="3 7" id="KW-0812">Transmembrane</keyword>
<name>A0ABN9PNW1_9DINO</name>
<feature type="transmembrane region" description="Helical" evidence="7">
    <location>
        <begin position="213"/>
        <end position="234"/>
    </location>
</feature>
<feature type="transmembrane region" description="Helical" evidence="7">
    <location>
        <begin position="183"/>
        <end position="207"/>
    </location>
</feature>
<comment type="subcellular location">
    <subcellularLocation>
        <location evidence="1">Membrane</location>
        <topology evidence="1">Multi-pass membrane protein</topology>
    </subcellularLocation>
</comment>
<accession>A0ABN9PNW1</accession>
<evidence type="ECO:0000259" key="8">
    <source>
        <dbReference type="PROSITE" id="PS50850"/>
    </source>
</evidence>
<dbReference type="PROSITE" id="PS50850">
    <property type="entry name" value="MFS"/>
    <property type="match status" value="1"/>
</dbReference>
<evidence type="ECO:0000313" key="9">
    <source>
        <dbReference type="EMBL" id="CAK0794773.1"/>
    </source>
</evidence>
<organism evidence="9 10">
    <name type="scientific">Prorocentrum cordatum</name>
    <dbReference type="NCBI Taxonomy" id="2364126"/>
    <lineage>
        <taxon>Eukaryota</taxon>
        <taxon>Sar</taxon>
        <taxon>Alveolata</taxon>
        <taxon>Dinophyceae</taxon>
        <taxon>Prorocentrales</taxon>
        <taxon>Prorocentraceae</taxon>
        <taxon>Prorocentrum</taxon>
    </lineage>
</organism>
<gene>
    <name evidence="9" type="ORF">PCOR1329_LOCUS4654</name>
</gene>
<keyword evidence="4 7" id="KW-1133">Transmembrane helix</keyword>
<dbReference type="Proteomes" id="UP001189429">
    <property type="component" value="Unassembled WGS sequence"/>
</dbReference>
<keyword evidence="10" id="KW-1185">Reference proteome</keyword>
<feature type="non-terminal residue" evidence="9">
    <location>
        <position position="1"/>
    </location>
</feature>
<feature type="transmembrane region" description="Helical" evidence="7">
    <location>
        <begin position="96"/>
        <end position="118"/>
    </location>
</feature>
<dbReference type="InterPro" id="IPR036259">
    <property type="entry name" value="MFS_trans_sf"/>
</dbReference>
<evidence type="ECO:0000256" key="1">
    <source>
        <dbReference type="ARBA" id="ARBA00004141"/>
    </source>
</evidence>
<dbReference type="Pfam" id="PF07690">
    <property type="entry name" value="MFS_1"/>
    <property type="match status" value="1"/>
</dbReference>
<keyword evidence="5 7" id="KW-0472">Membrane</keyword>
<feature type="transmembrane region" description="Helical" evidence="7">
    <location>
        <begin position="56"/>
        <end position="76"/>
    </location>
</feature>
<keyword evidence="2" id="KW-0813">Transport</keyword>
<dbReference type="InterPro" id="IPR020846">
    <property type="entry name" value="MFS_dom"/>
</dbReference>
<protein>
    <recommendedName>
        <fullName evidence="8">Major facilitator superfamily (MFS) profile domain-containing protein</fullName>
    </recommendedName>
</protein>
<comment type="caution">
    <text evidence="9">The sequence shown here is derived from an EMBL/GenBank/DDBJ whole genome shotgun (WGS) entry which is preliminary data.</text>
</comment>
<dbReference type="SUPFAM" id="SSF103473">
    <property type="entry name" value="MFS general substrate transporter"/>
    <property type="match status" value="1"/>
</dbReference>
<evidence type="ECO:0000313" key="10">
    <source>
        <dbReference type="Proteomes" id="UP001189429"/>
    </source>
</evidence>
<evidence type="ECO:0000256" key="3">
    <source>
        <dbReference type="ARBA" id="ARBA00022692"/>
    </source>
</evidence>
<dbReference type="InterPro" id="IPR011701">
    <property type="entry name" value="MFS"/>
</dbReference>
<feature type="transmembrane region" description="Helical" evidence="7">
    <location>
        <begin position="125"/>
        <end position="143"/>
    </location>
</feature>
<evidence type="ECO:0000256" key="4">
    <source>
        <dbReference type="ARBA" id="ARBA00022989"/>
    </source>
</evidence>
<feature type="compositionally biased region" description="Basic and acidic residues" evidence="6">
    <location>
        <begin position="256"/>
        <end position="269"/>
    </location>
</feature>
<evidence type="ECO:0000256" key="7">
    <source>
        <dbReference type="SAM" id="Phobius"/>
    </source>
</evidence>
<evidence type="ECO:0000256" key="6">
    <source>
        <dbReference type="SAM" id="MobiDB-lite"/>
    </source>
</evidence>
<feature type="domain" description="Major facilitator superfamily (MFS) profile" evidence="8">
    <location>
        <begin position="58"/>
        <end position="269"/>
    </location>
</feature>
<evidence type="ECO:0000256" key="5">
    <source>
        <dbReference type="ARBA" id="ARBA00023136"/>
    </source>
</evidence>
<sequence length="269" mass="29114">VCRHIAETNGVRPEDVGIKPGVRLVLGSETQRLLPSPQDDEGCRYMPNIARLWSKSLWRTSLACSLYVGGLGFAGYGATTFMPTFLEDKGLVGPSMYQTMTLNALSQFPGIGIAMWVTARHGRRLPLQLALLCIALSLAVFAFAQTYVLIIACTCLASCSLEFGWALFHVYSPEVFPTELRATALGFISATGSVVSMSAPLAAAFLITETTALHVIMLFSTICAAVCCTTGALFHKETMDQDLPDRASQISPRPGTLKEKGDAEERRAR</sequence>
<evidence type="ECO:0000256" key="2">
    <source>
        <dbReference type="ARBA" id="ARBA00022448"/>
    </source>
</evidence>
<dbReference type="PANTHER" id="PTHR23511">
    <property type="entry name" value="SYNAPTIC VESICLE GLYCOPROTEIN 2"/>
    <property type="match status" value="1"/>
</dbReference>
<proteinExistence type="predicted"/>
<reference evidence="9" key="1">
    <citation type="submission" date="2023-10" db="EMBL/GenBank/DDBJ databases">
        <authorList>
            <person name="Chen Y."/>
            <person name="Shah S."/>
            <person name="Dougan E. K."/>
            <person name="Thang M."/>
            <person name="Chan C."/>
        </authorList>
    </citation>
    <scope>NUCLEOTIDE SEQUENCE [LARGE SCALE GENOMIC DNA]</scope>
</reference>